<dbReference type="PROSITE" id="PS51257">
    <property type="entry name" value="PROKAR_LIPOPROTEIN"/>
    <property type="match status" value="1"/>
</dbReference>
<comment type="caution">
    <text evidence="2">The sequence shown here is derived from an EMBL/GenBank/DDBJ whole genome shotgun (WGS) entry which is preliminary data.</text>
</comment>
<name>A0ABR1ETX9_NECAM</name>
<evidence type="ECO:0000256" key="1">
    <source>
        <dbReference type="SAM" id="SignalP"/>
    </source>
</evidence>
<keyword evidence="3" id="KW-1185">Reference proteome</keyword>
<feature type="chain" id="PRO_5045476408" evidence="1">
    <location>
        <begin position="17"/>
        <end position="180"/>
    </location>
</feature>
<feature type="signal peptide" evidence="1">
    <location>
        <begin position="1"/>
        <end position="16"/>
    </location>
</feature>
<sequence length="180" mass="20896">MRVLLVVLGLSSVACGIEDNPWIVQKTTDPQLFEKVFEPMKQGRFVRQADHEWMVDEAYNRHRHQWYKYDCKKVCYLEECKGDGGTFRGMDCFKPYEQNVRHYKLEDGWHKLLTCKSTTPTDYVVLAANKNGNPITIGAGSASRMIRCNDRGKWVAKTDKRKEVEVKNAFCYVVPKYSES</sequence>
<keyword evidence="1" id="KW-0732">Signal</keyword>
<accession>A0ABR1ETX9</accession>
<proteinExistence type="predicted"/>
<gene>
    <name evidence="2" type="primary">Necator_chrX.g25962</name>
    <name evidence="2" type="ORF">RB195_025796</name>
</gene>
<evidence type="ECO:0000313" key="2">
    <source>
        <dbReference type="EMBL" id="KAK6766103.1"/>
    </source>
</evidence>
<evidence type="ECO:0000313" key="3">
    <source>
        <dbReference type="Proteomes" id="UP001303046"/>
    </source>
</evidence>
<organism evidence="2 3">
    <name type="scientific">Necator americanus</name>
    <name type="common">Human hookworm</name>
    <dbReference type="NCBI Taxonomy" id="51031"/>
    <lineage>
        <taxon>Eukaryota</taxon>
        <taxon>Metazoa</taxon>
        <taxon>Ecdysozoa</taxon>
        <taxon>Nematoda</taxon>
        <taxon>Chromadorea</taxon>
        <taxon>Rhabditida</taxon>
        <taxon>Rhabditina</taxon>
        <taxon>Rhabditomorpha</taxon>
        <taxon>Strongyloidea</taxon>
        <taxon>Ancylostomatidae</taxon>
        <taxon>Bunostominae</taxon>
        <taxon>Necator</taxon>
    </lineage>
</organism>
<protein>
    <submittedName>
        <fullName evidence="2">Uncharacterized protein</fullName>
    </submittedName>
</protein>
<dbReference type="EMBL" id="JAVFWL010000006">
    <property type="protein sequence ID" value="KAK6766103.1"/>
    <property type="molecule type" value="Genomic_DNA"/>
</dbReference>
<dbReference type="Proteomes" id="UP001303046">
    <property type="component" value="Unassembled WGS sequence"/>
</dbReference>
<reference evidence="2 3" key="1">
    <citation type="submission" date="2023-08" db="EMBL/GenBank/DDBJ databases">
        <title>A Necator americanus chromosomal reference genome.</title>
        <authorList>
            <person name="Ilik V."/>
            <person name="Petrzelkova K.J."/>
            <person name="Pardy F."/>
            <person name="Fuh T."/>
            <person name="Niatou-Singa F.S."/>
            <person name="Gouil Q."/>
            <person name="Baker L."/>
            <person name="Ritchie M.E."/>
            <person name="Jex A.R."/>
            <person name="Gazzola D."/>
            <person name="Li H."/>
            <person name="Toshio Fujiwara R."/>
            <person name="Zhan B."/>
            <person name="Aroian R.V."/>
            <person name="Pafco B."/>
            <person name="Schwarz E.M."/>
        </authorList>
    </citation>
    <scope>NUCLEOTIDE SEQUENCE [LARGE SCALE GENOMIC DNA]</scope>
    <source>
        <strain evidence="2 3">Aroian</strain>
        <tissue evidence="2">Whole animal</tissue>
    </source>
</reference>